<dbReference type="GO" id="GO:1990351">
    <property type="term" value="C:transporter complex"/>
    <property type="evidence" value="ECO:0007669"/>
    <property type="project" value="TreeGrafter"/>
</dbReference>
<comment type="subunit">
    <text evidence="6">Component of the lipopolysaccharide transport and assembly complex. Interacts with LptD.</text>
</comment>
<keyword evidence="3 6" id="KW-0564">Palmitate</keyword>
<evidence type="ECO:0000256" key="5">
    <source>
        <dbReference type="ARBA" id="ARBA00023288"/>
    </source>
</evidence>
<keyword evidence="5 6" id="KW-0449">Lipoprotein</keyword>
<dbReference type="InterPro" id="IPR007485">
    <property type="entry name" value="LPS_assembly_LptE"/>
</dbReference>
<dbReference type="PATRIC" id="fig|727.582.peg.357"/>
<dbReference type="HAMAP" id="MF_01186">
    <property type="entry name" value="LPS_assembly_LptE"/>
    <property type="match status" value="1"/>
</dbReference>
<organism evidence="7 8">
    <name type="scientific">Haemophilus influenzae</name>
    <dbReference type="NCBI Taxonomy" id="727"/>
    <lineage>
        <taxon>Bacteria</taxon>
        <taxon>Pseudomonadati</taxon>
        <taxon>Pseudomonadota</taxon>
        <taxon>Gammaproteobacteria</taxon>
        <taxon>Pasteurellales</taxon>
        <taxon>Pasteurellaceae</taxon>
        <taxon>Haemophilus</taxon>
    </lineage>
</organism>
<dbReference type="GO" id="GO:0043165">
    <property type="term" value="P:Gram-negative-bacterium-type cell outer membrane assembly"/>
    <property type="evidence" value="ECO:0007669"/>
    <property type="project" value="UniProtKB-UniRule"/>
</dbReference>
<dbReference type="PANTHER" id="PTHR38098">
    <property type="entry name" value="LPS-ASSEMBLY LIPOPROTEIN LPTE"/>
    <property type="match status" value="1"/>
</dbReference>
<gene>
    <name evidence="6 7" type="primary">lptE</name>
    <name evidence="7" type="ORF">NTHI1209_00403</name>
</gene>
<dbReference type="Pfam" id="PF04390">
    <property type="entry name" value="LptE"/>
    <property type="match status" value="1"/>
</dbReference>
<keyword evidence="4 6" id="KW-0998">Cell outer membrane</keyword>
<evidence type="ECO:0000256" key="3">
    <source>
        <dbReference type="ARBA" id="ARBA00023139"/>
    </source>
</evidence>
<comment type="caution">
    <text evidence="7">The sequence shown here is derived from an EMBL/GenBank/DDBJ whole genome shotgun (WGS) entry which is preliminary data.</text>
</comment>
<dbReference type="PANTHER" id="PTHR38098:SF1">
    <property type="entry name" value="LPS-ASSEMBLY LIPOPROTEIN LPTE"/>
    <property type="match status" value="1"/>
</dbReference>
<dbReference type="PROSITE" id="PS51257">
    <property type="entry name" value="PROKAR_LIPOPROTEIN"/>
    <property type="match status" value="1"/>
</dbReference>
<keyword evidence="2 6" id="KW-0472">Membrane</keyword>
<comment type="similarity">
    <text evidence="6">Belongs to the LptE lipoprotein family.</text>
</comment>
<comment type="subcellular location">
    <subcellularLocation>
        <location evidence="6">Cell outer membrane</location>
        <topology evidence="6">Lipid-anchor</topology>
    </subcellularLocation>
</comment>
<evidence type="ECO:0000313" key="7">
    <source>
        <dbReference type="EMBL" id="KIS34801.1"/>
    </source>
</evidence>
<dbReference type="GO" id="GO:0009279">
    <property type="term" value="C:cell outer membrane"/>
    <property type="evidence" value="ECO:0007669"/>
    <property type="project" value="UniProtKB-SubCell"/>
</dbReference>
<dbReference type="Gene3D" id="3.30.160.150">
    <property type="entry name" value="Lipoprotein like domain"/>
    <property type="match status" value="1"/>
</dbReference>
<dbReference type="GO" id="GO:0015920">
    <property type="term" value="P:lipopolysaccharide transport"/>
    <property type="evidence" value="ECO:0007669"/>
    <property type="project" value="TreeGrafter"/>
</dbReference>
<sequence>MKYLHFTRPTIKVIFMINSIKTLLLIATLAILSACGWHFQQSVTMPSEWRTLALESDDSYNDFTVIMRRKLQENQVNVVNLEQNIPILRINKQITSDQVASIFKHGREAEKLLMLEVEATFRLANGESYPINAKVNRTFFDNARAALAKSEEREVIWNDMREQVARQLIVKIIALQNQIKRK</sequence>
<protein>
    <recommendedName>
        <fullName evidence="6">LPS-assembly lipoprotein LptE</fullName>
    </recommendedName>
</protein>
<dbReference type="EMBL" id="JMQP01000002">
    <property type="protein sequence ID" value="KIS34801.1"/>
    <property type="molecule type" value="Genomic_DNA"/>
</dbReference>
<proteinExistence type="inferred from homology"/>
<evidence type="ECO:0000256" key="1">
    <source>
        <dbReference type="ARBA" id="ARBA00022729"/>
    </source>
</evidence>
<dbReference type="GO" id="GO:0001530">
    <property type="term" value="F:lipopolysaccharide binding"/>
    <property type="evidence" value="ECO:0007669"/>
    <property type="project" value="TreeGrafter"/>
</dbReference>
<comment type="function">
    <text evidence="6">Together with LptD, is involved in the assembly of lipopolysaccharide (LPS) at the surface of the outer membrane. Required for the proper assembly of LptD. Binds LPS and may serve as the LPS recognition site at the outer membrane.</text>
</comment>
<evidence type="ECO:0000313" key="8">
    <source>
        <dbReference type="Proteomes" id="UP000050700"/>
    </source>
</evidence>
<accession>A0A158SVA7</accession>
<evidence type="ECO:0000256" key="2">
    <source>
        <dbReference type="ARBA" id="ARBA00023136"/>
    </source>
</evidence>
<dbReference type="Proteomes" id="UP000050700">
    <property type="component" value="Unassembled WGS sequence"/>
</dbReference>
<keyword evidence="1 6" id="KW-0732">Signal</keyword>
<evidence type="ECO:0000256" key="4">
    <source>
        <dbReference type="ARBA" id="ARBA00023237"/>
    </source>
</evidence>
<reference evidence="7 8" key="1">
    <citation type="submission" date="2014-05" db="EMBL/GenBank/DDBJ databases">
        <title>Methylome analysis of the phasevarions of Haemophilus influenzae.</title>
        <authorList>
            <person name="Atack J.M."/>
            <person name="Fox K.L."/>
            <person name="Power P.M."/>
            <person name="Clark T."/>
            <person name="Jurcisek J."/>
            <person name="Korlach J."/>
            <person name="Bakaletz L.O."/>
            <person name="Jennings M.P."/>
        </authorList>
    </citation>
    <scope>NUCLEOTIDE SEQUENCE [LARGE SCALE GENOMIC DNA]</scope>
    <source>
        <strain evidence="7 8">1209</strain>
    </source>
</reference>
<name>A0A158SVA7_HAEIF</name>
<dbReference type="AlphaFoldDB" id="A0A158SVA7"/>
<evidence type="ECO:0000256" key="6">
    <source>
        <dbReference type="HAMAP-Rule" id="MF_01186"/>
    </source>
</evidence>